<comment type="caution">
    <text evidence="1">The sequence shown here is derived from an EMBL/GenBank/DDBJ whole genome shotgun (WGS) entry which is preliminary data.</text>
</comment>
<reference evidence="1 2" key="1">
    <citation type="journal article" date="2023" name="Microb. Genom.">
        <title>Mesoterricola silvestris gen. nov., sp. nov., Mesoterricola sediminis sp. nov., Geothrix oryzae sp. nov., Geothrix edaphica sp. nov., Geothrix rubra sp. nov., and Geothrix limicola sp. nov., six novel members of Acidobacteriota isolated from soils.</title>
        <authorList>
            <person name="Weisberg A.J."/>
            <person name="Pearce E."/>
            <person name="Kramer C.G."/>
            <person name="Chang J.H."/>
            <person name="Clarke C.R."/>
        </authorList>
    </citation>
    <scope>NUCLEOTIDE SEQUENCE [LARGE SCALE GENOMIC DNA]</scope>
    <source>
        <strain evidence="1 2">NE20-4-1</strain>
    </source>
</reference>
<evidence type="ECO:0000313" key="1">
    <source>
        <dbReference type="EMBL" id="MDX3042560.1"/>
    </source>
</evidence>
<organism evidence="1 2">
    <name type="scientific">Streptomyces caniscabiei</name>
    <dbReference type="NCBI Taxonomy" id="2746961"/>
    <lineage>
        <taxon>Bacteria</taxon>
        <taxon>Bacillati</taxon>
        <taxon>Actinomycetota</taxon>
        <taxon>Actinomycetes</taxon>
        <taxon>Kitasatosporales</taxon>
        <taxon>Streptomycetaceae</taxon>
        <taxon>Streptomyces</taxon>
    </lineage>
</organism>
<protein>
    <submittedName>
        <fullName evidence="1">Uncharacterized protein</fullName>
    </submittedName>
</protein>
<dbReference type="EMBL" id="JARAWJ010000039">
    <property type="protein sequence ID" value="MDX3042560.1"/>
    <property type="molecule type" value="Genomic_DNA"/>
</dbReference>
<gene>
    <name evidence="1" type="ORF">PV383_36065</name>
</gene>
<sequence length="74" mass="7924">MTTKPRSAEDAAKAADFLASRTITTTICQQCGTEIAGINGRYSCGICGWVNHWSQGDTELPPLPDLDDEAVPRA</sequence>
<dbReference type="RefSeq" id="WP_193382973.1">
    <property type="nucleotide sequence ID" value="NZ_JABXWF010000037.1"/>
</dbReference>
<accession>A0ABU4N1W3</accession>
<evidence type="ECO:0000313" key="2">
    <source>
        <dbReference type="Proteomes" id="UP001282474"/>
    </source>
</evidence>
<name>A0ABU4N1W3_9ACTN</name>
<proteinExistence type="predicted"/>
<keyword evidence="2" id="KW-1185">Reference proteome</keyword>
<dbReference type="Proteomes" id="UP001282474">
    <property type="component" value="Unassembled WGS sequence"/>
</dbReference>